<proteinExistence type="predicted"/>
<dbReference type="AlphaFoldDB" id="J0MTR8"/>
<protein>
    <submittedName>
        <fullName evidence="2">Uncharacterized protein</fullName>
    </submittedName>
</protein>
<feature type="region of interest" description="Disordered" evidence="1">
    <location>
        <begin position="1"/>
        <end position="43"/>
    </location>
</feature>
<comment type="caution">
    <text evidence="2">The sequence shown here is derived from an EMBL/GenBank/DDBJ whole genome shotgun (WGS) entry which is preliminary data.</text>
</comment>
<evidence type="ECO:0000313" key="3">
    <source>
        <dbReference type="Proteomes" id="UP000004578"/>
    </source>
</evidence>
<accession>J0MTR8</accession>
<feature type="non-terminal residue" evidence="2">
    <location>
        <position position="43"/>
    </location>
</feature>
<dbReference type="EMBL" id="AKFS01000276">
    <property type="protein sequence ID" value="EJF37649.1"/>
    <property type="molecule type" value="Genomic_DNA"/>
</dbReference>
<dbReference type="Proteomes" id="UP000004578">
    <property type="component" value="Unassembled WGS sequence"/>
</dbReference>
<reference evidence="2 3" key="1">
    <citation type="submission" date="2012-05" db="EMBL/GenBank/DDBJ databases">
        <authorList>
            <person name="Harkins D.M."/>
            <person name="Madupu R."/>
            <person name="Durkin A.S."/>
            <person name="Torralba M."/>
            <person name="Methe B."/>
            <person name="Sutton G.G."/>
            <person name="Nelson K.E."/>
        </authorList>
    </citation>
    <scope>NUCLEOTIDE SEQUENCE [LARGE SCALE GENOMIC DNA]</scope>
    <source>
        <strain evidence="2 3">F0490</strain>
    </source>
</reference>
<evidence type="ECO:0000256" key="1">
    <source>
        <dbReference type="SAM" id="MobiDB-lite"/>
    </source>
</evidence>
<keyword evidence="3" id="KW-1185">Reference proteome</keyword>
<name>J0MTR8_9ACTO</name>
<sequence>MGKPARPNTLRARRHSGAGAGTAAAVDAEGARRTSPVDAEGGG</sequence>
<organism evidence="2 3">
    <name type="scientific">Schaalia georgiae F0490</name>
    <dbReference type="NCBI Taxonomy" id="1125717"/>
    <lineage>
        <taxon>Bacteria</taxon>
        <taxon>Bacillati</taxon>
        <taxon>Actinomycetota</taxon>
        <taxon>Actinomycetes</taxon>
        <taxon>Actinomycetales</taxon>
        <taxon>Actinomycetaceae</taxon>
        <taxon>Schaalia</taxon>
    </lineage>
</organism>
<evidence type="ECO:0000313" key="2">
    <source>
        <dbReference type="EMBL" id="EJF37649.1"/>
    </source>
</evidence>
<gene>
    <name evidence="2" type="ORF">HMPREF1317_1982</name>
</gene>